<proteinExistence type="predicted"/>
<comment type="caution">
    <text evidence="2">The sequence shown here is derived from an EMBL/GenBank/DDBJ whole genome shotgun (WGS) entry which is preliminary data.</text>
</comment>
<evidence type="ECO:0000313" key="3">
    <source>
        <dbReference type="Proteomes" id="UP000195402"/>
    </source>
</evidence>
<dbReference type="InParanoid" id="A0A200PZA3"/>
<dbReference type="EMBL" id="MVGT01003685">
    <property type="protein sequence ID" value="OVA03475.1"/>
    <property type="molecule type" value="Genomic_DNA"/>
</dbReference>
<dbReference type="OrthoDB" id="1914642at2759"/>
<feature type="signal peptide" evidence="1">
    <location>
        <begin position="1"/>
        <end position="24"/>
    </location>
</feature>
<dbReference type="PANTHER" id="PTHR33881:SF10">
    <property type="entry name" value="SLIT HOMOLOG 2 PROTEIN-LIKE"/>
    <property type="match status" value="1"/>
</dbReference>
<accession>A0A200PZA3</accession>
<dbReference type="AlphaFoldDB" id="A0A200PZA3"/>
<keyword evidence="1" id="KW-0732">Signal</keyword>
<dbReference type="OMA" id="TGMVMWS"/>
<gene>
    <name evidence="2" type="ORF">BVC80_1477g31</name>
</gene>
<sequence length="218" mass="23659">MAGRLVNVVAILAVVFLVVQPISASINDELSPFAAPYLDALCKEVECGKGTCKASLDYTFNYMCECEAGWKRSRFQDEEDLKFLPCVIPNCTLDYSCGTAPPPAPEIKEPPKNSSFYDPCYYAYCGEGSCTKSLRYGHKCECKQGFTNLLNITAFPCYDQCVLGSDCARLGITVAKNTANNTSTSSSNNSGNHASSSLPGSFVWLTILIMSVAMVPRT</sequence>
<evidence type="ECO:0000313" key="2">
    <source>
        <dbReference type="EMBL" id="OVA03475.1"/>
    </source>
</evidence>
<keyword evidence="3" id="KW-1185">Reference proteome</keyword>
<reference evidence="2 3" key="1">
    <citation type="journal article" date="2017" name="Mol. Plant">
        <title>The Genome of Medicinal Plant Macleaya cordata Provides New Insights into Benzylisoquinoline Alkaloids Metabolism.</title>
        <authorList>
            <person name="Liu X."/>
            <person name="Liu Y."/>
            <person name="Huang P."/>
            <person name="Ma Y."/>
            <person name="Qing Z."/>
            <person name="Tang Q."/>
            <person name="Cao H."/>
            <person name="Cheng P."/>
            <person name="Zheng Y."/>
            <person name="Yuan Z."/>
            <person name="Zhou Y."/>
            <person name="Liu J."/>
            <person name="Tang Z."/>
            <person name="Zhuo Y."/>
            <person name="Zhang Y."/>
            <person name="Yu L."/>
            <person name="Huang J."/>
            <person name="Yang P."/>
            <person name="Peng Q."/>
            <person name="Zhang J."/>
            <person name="Jiang W."/>
            <person name="Zhang Z."/>
            <person name="Lin K."/>
            <person name="Ro D.K."/>
            <person name="Chen X."/>
            <person name="Xiong X."/>
            <person name="Shang Y."/>
            <person name="Huang S."/>
            <person name="Zeng J."/>
        </authorList>
    </citation>
    <scope>NUCLEOTIDE SEQUENCE [LARGE SCALE GENOMIC DNA]</scope>
    <source>
        <strain evidence="3">cv. BLH2017</strain>
        <tissue evidence="2">Root</tissue>
    </source>
</reference>
<dbReference type="PANTHER" id="PTHR33881">
    <property type="entry name" value="NEUROGENIC LOCUS NOTCH-LIKE PROTEIN"/>
    <property type="match status" value="1"/>
</dbReference>
<dbReference type="FunCoup" id="A0A200PZA3">
    <property type="interactions" value="499"/>
</dbReference>
<feature type="chain" id="PRO_5013369674" description="Epidermal growth factor-like domain" evidence="1">
    <location>
        <begin position="25"/>
        <end position="218"/>
    </location>
</feature>
<name>A0A200PZA3_MACCD</name>
<dbReference type="Proteomes" id="UP000195402">
    <property type="component" value="Unassembled WGS sequence"/>
</dbReference>
<protein>
    <recommendedName>
        <fullName evidence="4">Epidermal growth factor-like domain</fullName>
    </recommendedName>
</protein>
<evidence type="ECO:0008006" key="4">
    <source>
        <dbReference type="Google" id="ProtNLM"/>
    </source>
</evidence>
<dbReference type="STRING" id="56857.A0A200PZA3"/>
<organism evidence="2 3">
    <name type="scientific">Macleaya cordata</name>
    <name type="common">Five-seeded plume-poppy</name>
    <name type="synonym">Bocconia cordata</name>
    <dbReference type="NCBI Taxonomy" id="56857"/>
    <lineage>
        <taxon>Eukaryota</taxon>
        <taxon>Viridiplantae</taxon>
        <taxon>Streptophyta</taxon>
        <taxon>Embryophyta</taxon>
        <taxon>Tracheophyta</taxon>
        <taxon>Spermatophyta</taxon>
        <taxon>Magnoliopsida</taxon>
        <taxon>Ranunculales</taxon>
        <taxon>Papaveraceae</taxon>
        <taxon>Papaveroideae</taxon>
        <taxon>Macleaya</taxon>
    </lineage>
</organism>
<evidence type="ECO:0000256" key="1">
    <source>
        <dbReference type="SAM" id="SignalP"/>
    </source>
</evidence>